<dbReference type="KEGG" id="mss:MSU_0531"/>
<dbReference type="STRING" id="768700.MSU_0531"/>
<accession>F0QRE5</accession>
<dbReference type="AlphaFoldDB" id="F0QRE5"/>
<reference evidence="2 3" key="1">
    <citation type="journal article" date="2011" name="J. Bacteriol.">
        <title>Complete genome sequences of two hemotropic Mycoplasmas, Mycoplasma haemofelis strain Ohio2 and Mycoplasma suis strain Illinois.</title>
        <authorList>
            <person name="Messick J.B."/>
            <person name="Santos A.P."/>
            <person name="Guimaraes A.M."/>
        </authorList>
    </citation>
    <scope>NUCLEOTIDE SEQUENCE [LARGE SCALE GENOMIC DNA]</scope>
    <source>
        <strain evidence="2 3">Illinois</strain>
    </source>
</reference>
<evidence type="ECO:0000256" key="1">
    <source>
        <dbReference type="SAM" id="MobiDB-lite"/>
    </source>
</evidence>
<dbReference type="Proteomes" id="UP000007484">
    <property type="component" value="Chromosome"/>
</dbReference>
<dbReference type="HOGENOM" id="CLU_697947_0_0_14"/>
<dbReference type="RefSeq" id="WP_013609166.1">
    <property type="nucleotide sequence ID" value="NC_015155.1"/>
</dbReference>
<dbReference type="EMBL" id="CP002525">
    <property type="protein sequence ID" value="ADX98065.1"/>
    <property type="molecule type" value="Genomic_DNA"/>
</dbReference>
<organism evidence="2 3">
    <name type="scientific">Mycoplasma suis (strain Illinois)</name>
    <dbReference type="NCBI Taxonomy" id="768700"/>
    <lineage>
        <taxon>Bacteria</taxon>
        <taxon>Bacillati</taxon>
        <taxon>Mycoplasmatota</taxon>
        <taxon>Mollicutes</taxon>
        <taxon>Mycoplasmataceae</taxon>
        <taxon>Mycoplasma</taxon>
    </lineage>
</organism>
<sequence>MSTSLLLKGFSIFALASAPFGGIYVFKKISQYQSELEGLPTLVELFLEKPKSQLLKNQLVDRSSDSEESSSGVGKEKEGKEPILRGKFQLRGFNKPFIKEFCIPKNSILWNGREDKKSEKDCEWKSFSQRLIGKNEHNSGDIVESLLSKMASFLLAEQAHNLLMFYDGNTSIHKVFGENSKPNNSGSEEVGVKKELKDFLSSLKDKSLLKNDSSSDQAQDNNGLEKFVQEEMNCSLGESEDKNKLLNKLFFPPEIKQDSKKVDKKKSCLPPPIKAKIKLKLKNNPSGESSEFKLTEELISGGEFSGKLNYIVLTQGERGSSEERKYEKSFPLLSLKTENIYSLGNNGNSSNNQTYPLNLKNISESIESRNLKLSSFPSRAIAIGDGGVARISSSQ</sequence>
<evidence type="ECO:0000313" key="2">
    <source>
        <dbReference type="EMBL" id="ADX98065.1"/>
    </source>
</evidence>
<keyword evidence="3" id="KW-1185">Reference proteome</keyword>
<gene>
    <name evidence="2" type="ordered locus">MSU_0531</name>
</gene>
<name>F0QRE5_MYCSL</name>
<protein>
    <submittedName>
        <fullName evidence="2">Uncharacterized protein</fullName>
    </submittedName>
</protein>
<evidence type="ECO:0000313" key="3">
    <source>
        <dbReference type="Proteomes" id="UP000007484"/>
    </source>
</evidence>
<feature type="region of interest" description="Disordered" evidence="1">
    <location>
        <begin position="58"/>
        <end position="79"/>
    </location>
</feature>
<proteinExistence type="predicted"/>